<keyword evidence="2" id="KW-1185">Reference proteome</keyword>
<gene>
    <name evidence="1" type="ORF">I551_9085</name>
</gene>
<sequence>MTGAAAARAAAVEDILTEREDDAQRLPPGCVTTSTVTMSASACGAT</sequence>
<evidence type="ECO:0000313" key="2">
    <source>
        <dbReference type="Proteomes" id="UP000020681"/>
    </source>
</evidence>
<accession>A0ABN0R9W2</accession>
<dbReference type="Proteomes" id="UP000020681">
    <property type="component" value="Unassembled WGS sequence"/>
</dbReference>
<proteinExistence type="predicted"/>
<reference evidence="1 2" key="1">
    <citation type="submission" date="2014-01" db="EMBL/GenBank/DDBJ databases">
        <authorList>
            <person name="Dobos K."/>
            <person name="Lenaerts A."/>
            <person name="Ordway D."/>
            <person name="DeGroote M.A."/>
            <person name="Parker T."/>
            <person name="Sizemore C."/>
            <person name="Tallon L.J."/>
            <person name="Sadzewicz L.K."/>
            <person name="Sengamalay N."/>
            <person name="Fraser C.M."/>
            <person name="Hine E."/>
            <person name="Shefchek K.A."/>
            <person name="Das S.P."/>
            <person name="Tettelin H."/>
        </authorList>
    </citation>
    <scope>NUCLEOTIDE SEQUENCE [LARGE SCALE GENOMIC DNA]</scope>
    <source>
        <strain evidence="1 2">Harvey</strain>
    </source>
</reference>
<evidence type="ECO:0000313" key="1">
    <source>
        <dbReference type="EMBL" id="EUA93641.1"/>
    </source>
</evidence>
<name>A0ABN0R9W2_MYCUL</name>
<dbReference type="EMBL" id="JAOL01000054">
    <property type="protein sequence ID" value="EUA93641.1"/>
    <property type="molecule type" value="Genomic_DNA"/>
</dbReference>
<protein>
    <submittedName>
        <fullName evidence="1">Uncharacterized protein</fullName>
    </submittedName>
</protein>
<comment type="caution">
    <text evidence="1">The sequence shown here is derived from an EMBL/GenBank/DDBJ whole genome shotgun (WGS) entry which is preliminary data.</text>
</comment>
<organism evidence="1 2">
    <name type="scientific">Mycobacterium ulcerans str. Harvey</name>
    <dbReference type="NCBI Taxonomy" id="1299332"/>
    <lineage>
        <taxon>Bacteria</taxon>
        <taxon>Bacillati</taxon>
        <taxon>Actinomycetota</taxon>
        <taxon>Actinomycetes</taxon>
        <taxon>Mycobacteriales</taxon>
        <taxon>Mycobacteriaceae</taxon>
        <taxon>Mycobacterium</taxon>
        <taxon>Mycobacterium ulcerans group</taxon>
    </lineage>
</organism>